<reference evidence="1 3" key="1">
    <citation type="journal article" date="2009" name="PLoS Biol.">
        <title>Lineage-specific biology revealed by a finished genome assembly of the mouse.</title>
        <authorList>
            <consortium name="Mouse Genome Sequencing Consortium"/>
            <person name="Church D.M."/>
            <person name="Goodstadt L."/>
            <person name="Hillier L.W."/>
            <person name="Zody M.C."/>
            <person name="Goldstein S."/>
            <person name="She X."/>
            <person name="Bult C.J."/>
            <person name="Agarwala R."/>
            <person name="Cherry J.L."/>
            <person name="DiCuccio M."/>
            <person name="Hlavina W."/>
            <person name="Kapustin Y."/>
            <person name="Meric P."/>
            <person name="Maglott D."/>
            <person name="Birtle Z."/>
            <person name="Marques A.C."/>
            <person name="Graves T."/>
            <person name="Zhou S."/>
            <person name="Teague B."/>
            <person name="Potamousis K."/>
            <person name="Churas C."/>
            <person name="Place M."/>
            <person name="Herschleb J."/>
            <person name="Runnheim R."/>
            <person name="Forrest D."/>
            <person name="Amos-Landgraf J."/>
            <person name="Schwartz D.C."/>
            <person name="Cheng Z."/>
            <person name="Lindblad-Toh K."/>
            <person name="Eichler E.E."/>
            <person name="Ponting C.P."/>
        </authorList>
    </citation>
    <scope>NUCLEOTIDE SEQUENCE [LARGE SCALE GENOMIC DNA]</scope>
    <source>
        <strain evidence="1 3">C57BL/6J</strain>
    </source>
</reference>
<evidence type="ECO:0000313" key="2">
    <source>
        <dbReference type="MGI" id="MGI:1098615"/>
    </source>
</evidence>
<gene>
    <name evidence="1 2" type="primary">Kank3</name>
</gene>
<reference evidence="1 3" key="2">
    <citation type="journal article" date="2011" name="PLoS Biol.">
        <title>Modernizing reference genome assemblies.</title>
        <authorList>
            <person name="Church D.M."/>
            <person name="Schneider V.A."/>
            <person name="Graves T."/>
            <person name="Auger K."/>
            <person name="Cunningham F."/>
            <person name="Bouk N."/>
            <person name="Chen H.C."/>
            <person name="Agarwala R."/>
            <person name="McLaren W.M."/>
            <person name="Ritchie G.R."/>
            <person name="Albracht D."/>
            <person name="Kremitzki M."/>
            <person name="Rock S."/>
            <person name="Kotkiewicz H."/>
            <person name="Kremitzki C."/>
            <person name="Wollam A."/>
            <person name="Trani L."/>
            <person name="Fulton L."/>
            <person name="Fulton R."/>
            <person name="Matthews L."/>
            <person name="Whitehead S."/>
            <person name="Chow W."/>
            <person name="Torrance J."/>
            <person name="Dunn M."/>
            <person name="Harden G."/>
            <person name="Threadgold G."/>
            <person name="Wood J."/>
            <person name="Collins J."/>
            <person name="Heath P."/>
            <person name="Griffiths G."/>
            <person name="Pelan S."/>
            <person name="Grafham D."/>
            <person name="Eichler E.E."/>
            <person name="Weinstock G."/>
            <person name="Mardis E.R."/>
            <person name="Wilson R.K."/>
            <person name="Howe K."/>
            <person name="Flicek P."/>
            <person name="Hubbard T."/>
        </authorList>
    </citation>
    <scope>NUCLEOTIDE SEQUENCE [LARGE SCALE GENOMIC DNA]</scope>
    <source>
        <strain evidence="1 3">C57BL/6J</strain>
    </source>
</reference>
<name>A0A3Q4L2U8_MOUSE</name>
<organism evidence="1 3">
    <name type="scientific">Mus musculus</name>
    <name type="common">Mouse</name>
    <dbReference type="NCBI Taxonomy" id="10090"/>
    <lineage>
        <taxon>Eukaryota</taxon>
        <taxon>Metazoa</taxon>
        <taxon>Chordata</taxon>
        <taxon>Craniata</taxon>
        <taxon>Vertebrata</taxon>
        <taxon>Euteleostomi</taxon>
        <taxon>Mammalia</taxon>
        <taxon>Eutheria</taxon>
        <taxon>Euarchontoglires</taxon>
        <taxon>Glires</taxon>
        <taxon>Rodentia</taxon>
        <taxon>Myomorpha</taxon>
        <taxon>Muroidea</taxon>
        <taxon>Muridae</taxon>
        <taxon>Murinae</taxon>
        <taxon>Mus</taxon>
        <taxon>Mus</taxon>
    </lineage>
</organism>
<dbReference type="ExpressionAtlas" id="A0A3Q4L2U8">
    <property type="expression patterns" value="baseline and differential"/>
</dbReference>
<sequence length="47" mass="4851">MAKFVLNQNLPECSTPCGPGMVSSVQPKTLSGRVCGWGSSRGEKPGA</sequence>
<proteinExistence type="predicted"/>
<reference evidence="1" key="3">
    <citation type="submission" date="2025-08" db="UniProtKB">
        <authorList>
            <consortium name="Ensembl"/>
        </authorList>
    </citation>
    <scope>IDENTIFICATION</scope>
    <source>
        <strain evidence="1">C57BL/6J</strain>
    </source>
</reference>
<dbReference type="Antibodypedia" id="42728">
    <property type="antibodies" value="53 antibodies from 17 providers"/>
</dbReference>
<dbReference type="MGI" id="MGI:1098615">
    <property type="gene designation" value="Kank3"/>
</dbReference>
<dbReference type="VEuPathDB" id="HostDB:ENSMUSG00000042099"/>
<keyword evidence="3" id="KW-1185">Reference proteome</keyword>
<protein>
    <submittedName>
        <fullName evidence="1">KN motif and ankyrin repeat domains 3</fullName>
    </submittedName>
</protein>
<dbReference type="AlphaFoldDB" id="A0A3Q4L2U8"/>
<accession>A0A3Q4L2U8</accession>
<evidence type="ECO:0000313" key="1">
    <source>
        <dbReference type="Ensembl" id="ENSMUSP00000157095.2"/>
    </source>
</evidence>
<dbReference type="Ensembl" id="ENSMUST00000234426.2">
    <property type="protein sequence ID" value="ENSMUSP00000157095.2"/>
    <property type="gene ID" value="ENSMUSG00000042099.17"/>
</dbReference>
<dbReference type="Bgee" id="ENSMUSG00000042099">
    <property type="expression patterns" value="Expressed in brain blood vessel and 236 other cell types or tissues"/>
</dbReference>
<dbReference type="GeneTree" id="ENSGT00940000161178"/>
<reference evidence="1" key="4">
    <citation type="submission" date="2025-09" db="UniProtKB">
        <authorList>
            <consortium name="Ensembl"/>
        </authorList>
    </citation>
    <scope>IDENTIFICATION</scope>
    <source>
        <strain evidence="1">C57BL/6J</strain>
    </source>
</reference>
<dbReference type="Proteomes" id="UP000000589">
    <property type="component" value="Chromosome 17"/>
</dbReference>
<dbReference type="AGR" id="MGI:1098615"/>
<dbReference type="SMR" id="A0A3Q4L2U8"/>
<evidence type="ECO:0000313" key="3">
    <source>
        <dbReference type="Proteomes" id="UP000000589"/>
    </source>
</evidence>